<reference evidence="2 3" key="2">
    <citation type="submission" date="2018-11" db="EMBL/GenBank/DDBJ databases">
        <authorList>
            <consortium name="Pathogen Informatics"/>
        </authorList>
    </citation>
    <scope>NUCLEOTIDE SEQUENCE [LARGE SCALE GENOMIC DNA]</scope>
</reference>
<dbReference type="EMBL" id="UYYF01004744">
    <property type="protein sequence ID" value="VDN06783.1"/>
    <property type="molecule type" value="Genomic_DNA"/>
</dbReference>
<dbReference type="WBParaSite" id="TCLT_0000917801-mRNA-1">
    <property type="protein sequence ID" value="TCLT_0000917801-mRNA-1"/>
    <property type="gene ID" value="TCLT_0000917801"/>
</dbReference>
<dbReference type="OrthoDB" id="5868977at2759"/>
<proteinExistence type="predicted"/>
<protein>
    <submittedName>
        <fullName evidence="4">WWE domain-containing protein</fullName>
    </submittedName>
</protein>
<evidence type="ECO:0000313" key="3">
    <source>
        <dbReference type="Proteomes" id="UP000276776"/>
    </source>
</evidence>
<gene>
    <name evidence="2" type="ORF">TCLT_LOCUS9167</name>
</gene>
<feature type="compositionally biased region" description="Acidic residues" evidence="1">
    <location>
        <begin position="138"/>
        <end position="211"/>
    </location>
</feature>
<feature type="compositionally biased region" description="Basic and acidic residues" evidence="1">
    <location>
        <begin position="123"/>
        <end position="137"/>
    </location>
</feature>
<dbReference type="OMA" id="AFISSWW"/>
<feature type="region of interest" description="Disordered" evidence="1">
    <location>
        <begin position="123"/>
        <end position="211"/>
    </location>
</feature>
<evidence type="ECO:0000313" key="2">
    <source>
        <dbReference type="EMBL" id="VDN06783.1"/>
    </source>
</evidence>
<accession>A0A158RCX3</accession>
<evidence type="ECO:0000256" key="1">
    <source>
        <dbReference type="SAM" id="MobiDB-lite"/>
    </source>
</evidence>
<dbReference type="Proteomes" id="UP000276776">
    <property type="component" value="Unassembled WGS sequence"/>
</dbReference>
<evidence type="ECO:0000313" key="4">
    <source>
        <dbReference type="WBParaSite" id="TCLT_0000917801-mRNA-1"/>
    </source>
</evidence>
<reference evidence="4" key="1">
    <citation type="submission" date="2016-04" db="UniProtKB">
        <authorList>
            <consortium name="WormBaseParasite"/>
        </authorList>
    </citation>
    <scope>IDENTIFICATION</scope>
</reference>
<dbReference type="AlphaFoldDB" id="A0A158RCX3"/>
<sequence>MRRQKRRRGNEAFISSWWDASGYDIDKLKEVQDPVGWMPDVRTIKVRNSTYLCSQFNLFIVGQCINRKMSAVDERVAEKRKMDEKDAENGVAAKGAKLENGITAAVGGDTQVKDLKDKNAFLKEGSDKATNENHDGEHEEDIEDGADGEDGVEESSGGEDDESLGDEEDAGSDDDEASIVSEESDGQGDGDGGDFGDDDDVEGEDGGESEE</sequence>
<organism evidence="4">
    <name type="scientific">Thelazia callipaeda</name>
    <name type="common">Oriental eyeworm</name>
    <name type="synonym">Parasitic nematode</name>
    <dbReference type="NCBI Taxonomy" id="103827"/>
    <lineage>
        <taxon>Eukaryota</taxon>
        <taxon>Metazoa</taxon>
        <taxon>Ecdysozoa</taxon>
        <taxon>Nematoda</taxon>
        <taxon>Chromadorea</taxon>
        <taxon>Rhabditida</taxon>
        <taxon>Spirurina</taxon>
        <taxon>Spiruromorpha</taxon>
        <taxon>Thelazioidea</taxon>
        <taxon>Thelaziidae</taxon>
        <taxon>Thelazia</taxon>
    </lineage>
</organism>
<keyword evidence="3" id="KW-1185">Reference proteome</keyword>
<name>A0A158RCX3_THECL</name>